<evidence type="ECO:0000256" key="2">
    <source>
        <dbReference type="SAM" id="MobiDB-lite"/>
    </source>
</evidence>
<evidence type="ECO:0000256" key="1">
    <source>
        <dbReference type="PROSITE-ProRule" id="PRU00473"/>
    </source>
</evidence>
<comment type="caution">
    <text evidence="4">The sequence shown here is derived from an EMBL/GenBank/DDBJ whole genome shotgun (WGS) entry which is preliminary data.</text>
</comment>
<dbReference type="Pfam" id="PF00691">
    <property type="entry name" value="OmpA"/>
    <property type="match status" value="1"/>
</dbReference>
<dbReference type="SUPFAM" id="SSF103088">
    <property type="entry name" value="OmpA-like"/>
    <property type="match status" value="1"/>
</dbReference>
<dbReference type="InterPro" id="IPR036737">
    <property type="entry name" value="OmpA-like_sf"/>
</dbReference>
<accession>A0A3N0UXX1</accession>
<feature type="region of interest" description="Disordered" evidence="2">
    <location>
        <begin position="37"/>
        <end position="56"/>
    </location>
</feature>
<dbReference type="PROSITE" id="PS51123">
    <property type="entry name" value="OMPA_2"/>
    <property type="match status" value="1"/>
</dbReference>
<reference evidence="4 5" key="1">
    <citation type="submission" date="2018-10" db="EMBL/GenBank/DDBJ databases">
        <authorList>
            <person name="Chen W.-M."/>
        </authorList>
    </citation>
    <scope>NUCLEOTIDE SEQUENCE [LARGE SCALE GENOMIC DNA]</scope>
    <source>
        <strain evidence="4 5">H-5</strain>
    </source>
</reference>
<dbReference type="EMBL" id="RJVP01000005">
    <property type="protein sequence ID" value="ROH85409.1"/>
    <property type="molecule type" value="Genomic_DNA"/>
</dbReference>
<evidence type="ECO:0000313" key="5">
    <source>
        <dbReference type="Proteomes" id="UP000275137"/>
    </source>
</evidence>
<organism evidence="4 5">
    <name type="scientific">Pseudomethylobacillus aquaticus</name>
    <dbReference type="NCBI Taxonomy" id="2676064"/>
    <lineage>
        <taxon>Bacteria</taxon>
        <taxon>Pseudomonadati</taxon>
        <taxon>Pseudomonadota</taxon>
        <taxon>Betaproteobacteria</taxon>
        <taxon>Nitrosomonadales</taxon>
        <taxon>Methylophilaceae</taxon>
        <taxon>Pseudomethylobacillus</taxon>
    </lineage>
</organism>
<dbReference type="InterPro" id="IPR050330">
    <property type="entry name" value="Bact_OuterMem_StrucFunc"/>
</dbReference>
<dbReference type="AlphaFoldDB" id="A0A3N0UXX1"/>
<gene>
    <name evidence="4" type="ORF">ED236_09425</name>
</gene>
<keyword evidence="5" id="KW-1185">Reference proteome</keyword>
<protein>
    <submittedName>
        <fullName evidence="4">OmpA family protein</fullName>
    </submittedName>
</protein>
<feature type="compositionally biased region" description="Low complexity" evidence="2">
    <location>
        <begin position="38"/>
        <end position="54"/>
    </location>
</feature>
<keyword evidence="1" id="KW-0472">Membrane</keyword>
<proteinExistence type="predicted"/>
<dbReference type="Proteomes" id="UP000275137">
    <property type="component" value="Unassembled WGS sequence"/>
</dbReference>
<dbReference type="Gene3D" id="3.30.1330.60">
    <property type="entry name" value="OmpA-like domain"/>
    <property type="match status" value="1"/>
</dbReference>
<evidence type="ECO:0000259" key="3">
    <source>
        <dbReference type="PROSITE" id="PS51123"/>
    </source>
</evidence>
<dbReference type="RefSeq" id="WP_123237729.1">
    <property type="nucleotide sequence ID" value="NZ_RJVP01000005.1"/>
</dbReference>
<evidence type="ECO:0000313" key="4">
    <source>
        <dbReference type="EMBL" id="ROH85409.1"/>
    </source>
</evidence>
<name>A0A3N0UXX1_9PROT</name>
<dbReference type="InterPro" id="IPR006665">
    <property type="entry name" value="OmpA-like"/>
</dbReference>
<feature type="domain" description="OmpA-like" evidence="3">
    <location>
        <begin position="98"/>
        <end position="212"/>
    </location>
</feature>
<dbReference type="GO" id="GO:0016020">
    <property type="term" value="C:membrane"/>
    <property type="evidence" value="ECO:0007669"/>
    <property type="project" value="UniProtKB-UniRule"/>
</dbReference>
<dbReference type="PANTHER" id="PTHR30329">
    <property type="entry name" value="STATOR ELEMENT OF FLAGELLAR MOTOR COMPLEX"/>
    <property type="match status" value="1"/>
</dbReference>
<dbReference type="PANTHER" id="PTHR30329:SF17">
    <property type="entry name" value="LIPOPROTEIN YFIB-RELATED"/>
    <property type="match status" value="1"/>
</dbReference>
<sequence>MVVNYYGEIMKSQILISLMLSGVLALNACSMKSRPDSAAMETQPATPAQAAATESVADAAMTEPMTSNDEPESAETHQIVDLGTAQETSKEITTSMIMEPAFAVVRRTIPFAASKTTLGPAGKQVWNEILPLAIEAKSVHVRGRTDVSGKKDANKDIAQQRAVHVRSLLIAAGVPGSNIKTSYCTSCFIADNKTAAGRKLNRRVDVDLELFESRVNDLSSDDYKPVLTLTKQVGTELMIVAMQ</sequence>
<dbReference type="CDD" id="cd07185">
    <property type="entry name" value="OmpA_C-like"/>
    <property type="match status" value="1"/>
</dbReference>